<name>A0A1M4XHK7_9ACTN</name>
<protein>
    <recommendedName>
        <fullName evidence="4">DUF3592 domain-containing protein</fullName>
    </recommendedName>
</protein>
<feature type="transmembrane region" description="Helical" evidence="1">
    <location>
        <begin position="124"/>
        <end position="143"/>
    </location>
</feature>
<dbReference type="EMBL" id="FQUL01000039">
    <property type="protein sequence ID" value="SHE92881.1"/>
    <property type="molecule type" value="Genomic_DNA"/>
</dbReference>
<evidence type="ECO:0008006" key="4">
    <source>
        <dbReference type="Google" id="ProtNLM"/>
    </source>
</evidence>
<evidence type="ECO:0000256" key="1">
    <source>
        <dbReference type="SAM" id="Phobius"/>
    </source>
</evidence>
<proteinExistence type="predicted"/>
<dbReference type="RefSeq" id="WP_072792064.1">
    <property type="nucleotide sequence ID" value="NZ_FQUL01000039.1"/>
</dbReference>
<sequence>MRAKTGLALYVLLSVMGVGLLASGLSFVSIALYEHTQTSAPSSWRASQGVICDVRSIQGSSPELFQSTVCYRVNGQTYRIRDLPSPVRATLGTVREVRYDPGNVSSARDIAQQKPDWMGLLQKGGTLLFAALVTLIYSLFKVARTRRKMQRR</sequence>
<gene>
    <name evidence="2" type="ORF">SAMN02745225_02022</name>
</gene>
<reference evidence="3" key="1">
    <citation type="submission" date="2016-11" db="EMBL/GenBank/DDBJ databases">
        <authorList>
            <person name="Varghese N."/>
            <person name="Submissions S."/>
        </authorList>
    </citation>
    <scope>NUCLEOTIDE SEQUENCE [LARGE SCALE GENOMIC DNA]</scope>
    <source>
        <strain evidence="3">DSM 19514</strain>
    </source>
</reference>
<dbReference type="AlphaFoldDB" id="A0A1M4XHK7"/>
<keyword evidence="3" id="KW-1185">Reference proteome</keyword>
<accession>A0A1M4XHK7</accession>
<keyword evidence="1" id="KW-0812">Transmembrane</keyword>
<keyword evidence="1" id="KW-0472">Membrane</keyword>
<evidence type="ECO:0000313" key="2">
    <source>
        <dbReference type="EMBL" id="SHE92881.1"/>
    </source>
</evidence>
<keyword evidence="1" id="KW-1133">Transmembrane helix</keyword>
<feature type="transmembrane region" description="Helical" evidence="1">
    <location>
        <begin position="7"/>
        <end position="33"/>
    </location>
</feature>
<dbReference type="Proteomes" id="UP000184295">
    <property type="component" value="Unassembled WGS sequence"/>
</dbReference>
<organism evidence="2 3">
    <name type="scientific">Ferrithrix thermotolerans DSM 19514</name>
    <dbReference type="NCBI Taxonomy" id="1121881"/>
    <lineage>
        <taxon>Bacteria</taxon>
        <taxon>Bacillati</taxon>
        <taxon>Actinomycetota</taxon>
        <taxon>Acidimicrobiia</taxon>
        <taxon>Acidimicrobiales</taxon>
        <taxon>Acidimicrobiaceae</taxon>
        <taxon>Ferrithrix</taxon>
    </lineage>
</organism>
<evidence type="ECO:0000313" key="3">
    <source>
        <dbReference type="Proteomes" id="UP000184295"/>
    </source>
</evidence>